<dbReference type="Gene3D" id="1.20.1270.60">
    <property type="entry name" value="Arfaptin homology (AH) domain/BAR domain"/>
    <property type="match status" value="1"/>
</dbReference>
<evidence type="ECO:0000259" key="8">
    <source>
        <dbReference type="PROSITE" id="PS51741"/>
    </source>
</evidence>
<dbReference type="GO" id="GO:0007010">
    <property type="term" value="P:cytoskeleton organization"/>
    <property type="evidence" value="ECO:0007669"/>
    <property type="project" value="TreeGrafter"/>
</dbReference>
<dbReference type="InterPro" id="IPR036028">
    <property type="entry name" value="SH3-like_dom_sf"/>
</dbReference>
<evidence type="ECO:0000313" key="9">
    <source>
        <dbReference type="EMBL" id="CAB3411609.1"/>
    </source>
</evidence>
<keyword evidence="2 3" id="KW-0728">SH3 domain</keyword>
<evidence type="ECO:0000256" key="5">
    <source>
        <dbReference type="SAM" id="Coils"/>
    </source>
</evidence>
<dbReference type="Pfam" id="PF00611">
    <property type="entry name" value="FCH"/>
    <property type="match status" value="1"/>
</dbReference>
<feature type="compositionally biased region" description="Low complexity" evidence="6">
    <location>
        <begin position="387"/>
        <end position="397"/>
    </location>
</feature>
<dbReference type="PROSITE" id="PS50002">
    <property type="entry name" value="SH3"/>
    <property type="match status" value="1"/>
</dbReference>
<dbReference type="EMBL" id="CADEPM010000014">
    <property type="protein sequence ID" value="CAB3411609.1"/>
    <property type="molecule type" value="Genomic_DNA"/>
</dbReference>
<dbReference type="OrthoDB" id="10255128at2759"/>
<keyword evidence="10" id="KW-1185">Reference proteome</keyword>
<sequence>MAADVLSTGFWEIGNYKHNVKRIKDGLDQLDDFSKMNRERAEIEAKYSKMLANYSEKWRLHVDRAVPTGCIKTVWNALIEEAITTSNVHNNLKEHLLEDVIKETSNYRKNNLHVSVFKGPKEIREIEDGYDKAQKPWKKRYDKMEEKRQKYFSACRQEKSALVNLQNCQADSSISADGTTKFRERHEKMKEEVQKTRVEYEKALANLNEYRSVYEEAMNHVFKCCQDRELQRSQFLIDMISITQKFELDLIKNSQLAGLHQQLEQTILSSNTEAIKKDLSQWSKVYGVEANCQWPVFVEYSPEIRNIASKGGSAAKTVGGVVLTRQIIVNDDVPPLSTASISAPSITTNVSTNFETGKGSPKSSSDSDTNTFDSRKHNKYNSKKLQQHQQQNWNQANGPESPPLSTATPDSSKYGDFEEFTICKTGVVLYDYKPAENDEIQLQKGETIDVLSEPDSLGWCTGRSKGNIGLFPASYVQCIEKKM</sequence>
<dbReference type="GO" id="GO:0030100">
    <property type="term" value="P:regulation of endocytosis"/>
    <property type="evidence" value="ECO:0007669"/>
    <property type="project" value="TreeGrafter"/>
</dbReference>
<dbReference type="SMART" id="SM00326">
    <property type="entry name" value="SH3"/>
    <property type="match status" value="1"/>
</dbReference>
<comment type="subcellular location">
    <subcellularLocation>
        <location evidence="1">Endomembrane system</location>
        <topology evidence="1">Peripheral membrane protein</topology>
    </subcellularLocation>
</comment>
<evidence type="ECO:0000313" key="10">
    <source>
        <dbReference type="Proteomes" id="UP000494206"/>
    </source>
</evidence>
<dbReference type="GO" id="GO:0005768">
    <property type="term" value="C:endosome"/>
    <property type="evidence" value="ECO:0007669"/>
    <property type="project" value="TreeGrafter"/>
</dbReference>
<dbReference type="PANTHER" id="PTHR23065">
    <property type="entry name" value="PROLINE-SERINE-THREONINE PHOSPHATASE INTERACTING PROTEIN 1"/>
    <property type="match status" value="1"/>
</dbReference>
<dbReference type="GO" id="GO:0005886">
    <property type="term" value="C:plasma membrane"/>
    <property type="evidence" value="ECO:0007669"/>
    <property type="project" value="TreeGrafter"/>
</dbReference>
<feature type="region of interest" description="Disordered" evidence="6">
    <location>
        <begin position="349"/>
        <end position="411"/>
    </location>
</feature>
<evidence type="ECO:0000256" key="1">
    <source>
        <dbReference type="ARBA" id="ARBA00004184"/>
    </source>
</evidence>
<feature type="domain" description="F-BAR" evidence="8">
    <location>
        <begin position="4"/>
        <end position="275"/>
    </location>
</feature>
<evidence type="ECO:0000256" key="6">
    <source>
        <dbReference type="SAM" id="MobiDB-lite"/>
    </source>
</evidence>
<gene>
    <name evidence="9" type="ORF">CBOVIS_LOCUS12987</name>
</gene>
<feature type="coiled-coil region" evidence="5">
    <location>
        <begin position="183"/>
        <end position="220"/>
    </location>
</feature>
<comment type="caution">
    <text evidence="9">The sequence shown here is derived from an EMBL/GenBank/DDBJ whole genome shotgun (WGS) entry which is preliminary data.</text>
</comment>
<dbReference type="Gene3D" id="2.30.30.40">
    <property type="entry name" value="SH3 Domains"/>
    <property type="match status" value="1"/>
</dbReference>
<dbReference type="InterPro" id="IPR031160">
    <property type="entry name" value="F_BAR_dom"/>
</dbReference>
<feature type="compositionally biased region" description="Low complexity" evidence="6">
    <location>
        <begin position="356"/>
        <end position="372"/>
    </location>
</feature>
<evidence type="ECO:0000259" key="7">
    <source>
        <dbReference type="PROSITE" id="PS50002"/>
    </source>
</evidence>
<evidence type="ECO:0000256" key="2">
    <source>
        <dbReference type="ARBA" id="ARBA00022443"/>
    </source>
</evidence>
<dbReference type="SUPFAM" id="SSF50044">
    <property type="entry name" value="SH3-domain"/>
    <property type="match status" value="1"/>
</dbReference>
<evidence type="ECO:0000256" key="4">
    <source>
        <dbReference type="PROSITE-ProRule" id="PRU01077"/>
    </source>
</evidence>
<dbReference type="FunFam" id="1.20.1270.60:FF:000009">
    <property type="entry name" value="Protein kinase C and casein kinase substrate in neurons 2"/>
    <property type="match status" value="1"/>
</dbReference>
<dbReference type="InterPro" id="IPR001452">
    <property type="entry name" value="SH3_domain"/>
</dbReference>
<dbReference type="AlphaFoldDB" id="A0A8S1FF99"/>
<dbReference type="Proteomes" id="UP000494206">
    <property type="component" value="Unassembled WGS sequence"/>
</dbReference>
<dbReference type="GO" id="GO:0097320">
    <property type="term" value="P:plasma membrane tubulation"/>
    <property type="evidence" value="ECO:0007669"/>
    <property type="project" value="TreeGrafter"/>
</dbReference>
<keyword evidence="4 5" id="KW-0175">Coiled coil</keyword>
<dbReference type="SUPFAM" id="SSF103657">
    <property type="entry name" value="BAR/IMD domain-like"/>
    <property type="match status" value="1"/>
</dbReference>
<dbReference type="PANTHER" id="PTHR23065:SF11">
    <property type="entry name" value="SYNDAPIN, ISOFORM C"/>
    <property type="match status" value="1"/>
</dbReference>
<dbReference type="Pfam" id="PF00018">
    <property type="entry name" value="SH3_1"/>
    <property type="match status" value="1"/>
</dbReference>
<dbReference type="InterPro" id="IPR001060">
    <property type="entry name" value="FCH_dom"/>
</dbReference>
<organism evidence="9 10">
    <name type="scientific">Caenorhabditis bovis</name>
    <dbReference type="NCBI Taxonomy" id="2654633"/>
    <lineage>
        <taxon>Eukaryota</taxon>
        <taxon>Metazoa</taxon>
        <taxon>Ecdysozoa</taxon>
        <taxon>Nematoda</taxon>
        <taxon>Chromadorea</taxon>
        <taxon>Rhabditida</taxon>
        <taxon>Rhabditina</taxon>
        <taxon>Rhabditomorpha</taxon>
        <taxon>Rhabditoidea</taxon>
        <taxon>Rhabditidae</taxon>
        <taxon>Peloderinae</taxon>
        <taxon>Caenorhabditis</taxon>
    </lineage>
</organism>
<feature type="compositionally biased region" description="Basic residues" evidence="6">
    <location>
        <begin position="376"/>
        <end position="386"/>
    </location>
</feature>
<proteinExistence type="predicted"/>
<dbReference type="PROSITE" id="PS51741">
    <property type="entry name" value="F_BAR"/>
    <property type="match status" value="1"/>
</dbReference>
<name>A0A8S1FF99_9PELO</name>
<protein>
    <submittedName>
        <fullName evidence="9">Uncharacterized protein</fullName>
    </submittedName>
</protein>
<accession>A0A8S1FF99</accession>
<evidence type="ECO:0000256" key="3">
    <source>
        <dbReference type="PROSITE-ProRule" id="PRU00192"/>
    </source>
</evidence>
<dbReference type="GO" id="GO:0005543">
    <property type="term" value="F:phospholipid binding"/>
    <property type="evidence" value="ECO:0007669"/>
    <property type="project" value="TreeGrafter"/>
</dbReference>
<dbReference type="SMART" id="SM00055">
    <property type="entry name" value="FCH"/>
    <property type="match status" value="1"/>
</dbReference>
<feature type="domain" description="SH3" evidence="7">
    <location>
        <begin position="421"/>
        <end position="481"/>
    </location>
</feature>
<dbReference type="InterPro" id="IPR027267">
    <property type="entry name" value="AH/BAR_dom_sf"/>
</dbReference>
<dbReference type="PRINTS" id="PR00452">
    <property type="entry name" value="SH3DOMAIN"/>
</dbReference>
<reference evidence="9 10" key="1">
    <citation type="submission" date="2020-04" db="EMBL/GenBank/DDBJ databases">
        <authorList>
            <person name="Laetsch R D."/>
            <person name="Stevens L."/>
            <person name="Kumar S."/>
            <person name="Blaxter L. M."/>
        </authorList>
    </citation>
    <scope>NUCLEOTIDE SEQUENCE [LARGE SCALE GENOMIC DNA]</scope>
</reference>